<feature type="binding site" evidence="11">
    <location>
        <position position="115"/>
    </location>
    <ligand>
        <name>FAD</name>
        <dbReference type="ChEBI" id="CHEBI:57692"/>
    </ligand>
</feature>
<dbReference type="InterPro" id="IPR016156">
    <property type="entry name" value="FAD/NAD-linked_Rdtase_dimer_sf"/>
</dbReference>
<dbReference type="PANTHER" id="PTHR42737">
    <property type="entry name" value="GLUTATHIONE REDUCTASE"/>
    <property type="match status" value="1"/>
</dbReference>
<feature type="binding site" evidence="11">
    <location>
        <begin position="174"/>
        <end position="181"/>
    </location>
    <ligand>
        <name>NAD(+)</name>
        <dbReference type="ChEBI" id="CHEBI:57540"/>
    </ligand>
</feature>
<gene>
    <name evidence="17" type="primary">gor</name>
    <name evidence="17" type="ORF">HQ394_03480</name>
</gene>
<dbReference type="GO" id="GO:0045454">
    <property type="term" value="P:cell redox homeostasis"/>
    <property type="evidence" value="ECO:0007669"/>
    <property type="project" value="InterPro"/>
</dbReference>
<dbReference type="Pfam" id="PF02852">
    <property type="entry name" value="Pyr_redox_dim"/>
    <property type="match status" value="1"/>
</dbReference>
<dbReference type="PROSITE" id="PS00076">
    <property type="entry name" value="PYRIDINE_REDOX_1"/>
    <property type="match status" value="1"/>
</dbReference>
<dbReference type="GO" id="GO:0006749">
    <property type="term" value="P:glutathione metabolic process"/>
    <property type="evidence" value="ECO:0007669"/>
    <property type="project" value="InterPro"/>
</dbReference>
<dbReference type="Proteomes" id="UP000516369">
    <property type="component" value="Chromosome"/>
</dbReference>
<comment type="subunit">
    <text evidence="2">Homodimer.</text>
</comment>
<feature type="binding site" evidence="11">
    <location>
        <position position="52"/>
    </location>
    <ligand>
        <name>FAD</name>
        <dbReference type="ChEBI" id="CHEBI:57692"/>
    </ligand>
</feature>
<evidence type="ECO:0000256" key="13">
    <source>
        <dbReference type="RuleBase" id="RU003691"/>
    </source>
</evidence>
<evidence type="ECO:0000256" key="1">
    <source>
        <dbReference type="ARBA" id="ARBA00007532"/>
    </source>
</evidence>
<dbReference type="FunFam" id="3.50.50.60:FF:000051">
    <property type="entry name" value="Glutathione reductase"/>
    <property type="match status" value="1"/>
</dbReference>
<dbReference type="PANTHER" id="PTHR42737:SF2">
    <property type="entry name" value="GLUTATHIONE REDUCTASE"/>
    <property type="match status" value="1"/>
</dbReference>
<dbReference type="EC" id="1.8.1.7" evidence="14"/>
<dbReference type="InterPro" id="IPR036188">
    <property type="entry name" value="FAD/NAD-bd_sf"/>
</dbReference>
<keyword evidence="8 13" id="KW-0676">Redox-active center</keyword>
<sequence length="455" mass="49011">MPLFDFDLLTIGAGSGGVRATRLAGGYGARAAIIEKSRVGGTCVMRGCVPKKLLVYGAHYSEEFSDARGFGWEVGTPSFDWGQLIRRKNVELDRLEGVYRGILERNNVRLIEGEGRLVDPHTVEVDGTRHTAERILIATGGRPELPAIPGIEHVITSDGALDLPALPARVVIVGGGYIAVEFAGIFRAAGAEVTQIIRASDILRGFDADVRSFLAEQMEKKGIRIRRETVVAAIDATNTGYTVRLGDGHAIETDLVMYATGRSPNTTTIGLKEVGVALNHKRAVIVDEWNRSSVASIYAVGDCTDRKNLTPVAIAEGQAFAETHFNNRPRTVDYANVASAVFSQPPVGTVGLSEEEASEVAPVDVYLTRFRPMKHTLSGRDEATLIKVIVDAATDRVLGCHMVGMDAAEITQGLAIALKCGATKAQFDATIGIHPTAAEEFVTLREKRPARVRTH</sequence>
<keyword evidence="11" id="KW-0547">Nucleotide-binding</keyword>
<keyword evidence="4 11" id="KW-0274">FAD</keyword>
<dbReference type="KEGG" id="dvn:HQ394_03480"/>
<reference evidence="17 18" key="1">
    <citation type="submission" date="2020-05" db="EMBL/GenBank/DDBJ databases">
        <title>Complete closed genome sequence of Defluviicoccus vanus.</title>
        <authorList>
            <person name="Bessarab I."/>
            <person name="Arumugam K."/>
            <person name="Maszenan A.M."/>
            <person name="Seviour R.J."/>
            <person name="Williams R.B."/>
        </authorList>
    </citation>
    <scope>NUCLEOTIDE SEQUENCE [LARGE SCALE GENOMIC DNA]</scope>
    <source>
        <strain evidence="17 18">Ben 114</strain>
    </source>
</reference>
<dbReference type="InterPro" id="IPR004099">
    <property type="entry name" value="Pyr_nucl-diS_OxRdtase_dimer"/>
</dbReference>
<feature type="active site" description="Proton acceptor" evidence="10">
    <location>
        <position position="434"/>
    </location>
</feature>
<dbReference type="Gene3D" id="3.50.50.60">
    <property type="entry name" value="FAD/NAD(P)-binding domain"/>
    <property type="match status" value="2"/>
</dbReference>
<dbReference type="InterPro" id="IPR001100">
    <property type="entry name" value="Pyr_nuc-diS_OxRdtase"/>
</dbReference>
<keyword evidence="18" id="KW-1185">Reference proteome</keyword>
<evidence type="ECO:0000256" key="8">
    <source>
        <dbReference type="ARBA" id="ARBA00023284"/>
    </source>
</evidence>
<evidence type="ECO:0000256" key="5">
    <source>
        <dbReference type="ARBA" id="ARBA00022857"/>
    </source>
</evidence>
<dbReference type="GO" id="GO:0034599">
    <property type="term" value="P:cellular response to oxidative stress"/>
    <property type="evidence" value="ECO:0007669"/>
    <property type="project" value="TreeGrafter"/>
</dbReference>
<evidence type="ECO:0000256" key="2">
    <source>
        <dbReference type="ARBA" id="ARBA00011738"/>
    </source>
</evidence>
<name>A0A7H1MYR5_9PROT</name>
<dbReference type="NCBIfam" id="NF004776">
    <property type="entry name" value="PRK06116.1"/>
    <property type="match status" value="1"/>
</dbReference>
<comment type="function">
    <text evidence="14">Catalyzes the reduction of glutathione disulfide (GSSG) to reduced glutathione (GSH).</text>
</comment>
<dbReference type="SUPFAM" id="SSF51905">
    <property type="entry name" value="FAD/NAD(P)-binding domain"/>
    <property type="match status" value="1"/>
</dbReference>
<dbReference type="GO" id="GO:0050660">
    <property type="term" value="F:flavin adenine dinucleotide binding"/>
    <property type="evidence" value="ECO:0007669"/>
    <property type="project" value="InterPro"/>
</dbReference>
<evidence type="ECO:0000256" key="3">
    <source>
        <dbReference type="ARBA" id="ARBA00022630"/>
    </source>
</evidence>
<evidence type="ECO:0000259" key="16">
    <source>
        <dbReference type="Pfam" id="PF07992"/>
    </source>
</evidence>
<keyword evidence="3 13" id="KW-0285">Flavoprotein</keyword>
<dbReference type="GO" id="GO:0050661">
    <property type="term" value="F:NADP binding"/>
    <property type="evidence" value="ECO:0007669"/>
    <property type="project" value="InterPro"/>
</dbReference>
<comment type="cofactor">
    <cofactor evidence="11">
        <name>FAD</name>
        <dbReference type="ChEBI" id="CHEBI:57692"/>
    </cofactor>
    <text evidence="11">Binds 1 FAD per subunit.</text>
</comment>
<evidence type="ECO:0000313" key="18">
    <source>
        <dbReference type="Proteomes" id="UP000516369"/>
    </source>
</evidence>
<dbReference type="GO" id="GO:0005829">
    <property type="term" value="C:cytosol"/>
    <property type="evidence" value="ECO:0007669"/>
    <property type="project" value="TreeGrafter"/>
</dbReference>
<dbReference type="InterPro" id="IPR023753">
    <property type="entry name" value="FAD/NAD-binding_dom"/>
</dbReference>
<organism evidence="17 18">
    <name type="scientific">Defluviicoccus vanus</name>
    <dbReference type="NCBI Taxonomy" id="111831"/>
    <lineage>
        <taxon>Bacteria</taxon>
        <taxon>Pseudomonadati</taxon>
        <taxon>Pseudomonadota</taxon>
        <taxon>Alphaproteobacteria</taxon>
        <taxon>Rhodospirillales</taxon>
        <taxon>Rhodospirillaceae</taxon>
        <taxon>Defluviicoccus</taxon>
    </lineage>
</organism>
<keyword evidence="7" id="KW-1015">Disulfide bond</keyword>
<feature type="disulfide bond" description="Redox-active" evidence="12">
    <location>
        <begin position="43"/>
        <end position="48"/>
    </location>
</feature>
<evidence type="ECO:0000259" key="15">
    <source>
        <dbReference type="Pfam" id="PF02852"/>
    </source>
</evidence>
<feature type="binding site" evidence="11">
    <location>
        <position position="261"/>
    </location>
    <ligand>
        <name>NAD(+)</name>
        <dbReference type="ChEBI" id="CHEBI:57540"/>
    </ligand>
</feature>
<dbReference type="Gene3D" id="3.30.390.30">
    <property type="match status" value="1"/>
</dbReference>
<dbReference type="PIRSF" id="PIRSF000350">
    <property type="entry name" value="Mercury_reductase_MerA"/>
    <property type="match status" value="1"/>
</dbReference>
<dbReference type="SUPFAM" id="SSF55424">
    <property type="entry name" value="FAD/NAD-linked reductases, dimerisation (C-terminal) domain"/>
    <property type="match status" value="1"/>
</dbReference>
<dbReference type="RefSeq" id="WP_190262040.1">
    <property type="nucleotide sequence ID" value="NZ_CP053923.1"/>
</dbReference>
<evidence type="ECO:0000256" key="9">
    <source>
        <dbReference type="ARBA" id="ARBA00049142"/>
    </source>
</evidence>
<dbReference type="EMBL" id="CP053923">
    <property type="protein sequence ID" value="QNT68601.1"/>
    <property type="molecule type" value="Genomic_DNA"/>
</dbReference>
<evidence type="ECO:0000256" key="6">
    <source>
        <dbReference type="ARBA" id="ARBA00023002"/>
    </source>
</evidence>
<proteinExistence type="inferred from homology"/>
<comment type="similarity">
    <text evidence="1 13">Belongs to the class-I pyridine nucleotide-disulfide oxidoreductase family.</text>
</comment>
<evidence type="ECO:0000256" key="12">
    <source>
        <dbReference type="PIRSR" id="PIRSR000350-4"/>
    </source>
</evidence>
<dbReference type="PRINTS" id="PR00411">
    <property type="entry name" value="PNDRDTASEI"/>
</dbReference>
<dbReference type="AlphaFoldDB" id="A0A7H1MYR5"/>
<keyword evidence="6 13" id="KW-0560">Oxidoreductase</keyword>
<evidence type="ECO:0000256" key="7">
    <source>
        <dbReference type="ARBA" id="ARBA00023157"/>
    </source>
</evidence>
<comment type="catalytic activity">
    <reaction evidence="9 14">
        <text>2 glutathione + NADP(+) = glutathione disulfide + NADPH + H(+)</text>
        <dbReference type="Rhea" id="RHEA:11740"/>
        <dbReference type="ChEBI" id="CHEBI:15378"/>
        <dbReference type="ChEBI" id="CHEBI:57783"/>
        <dbReference type="ChEBI" id="CHEBI:57925"/>
        <dbReference type="ChEBI" id="CHEBI:58297"/>
        <dbReference type="ChEBI" id="CHEBI:58349"/>
        <dbReference type="EC" id="1.8.1.7"/>
    </reaction>
</comment>
<evidence type="ECO:0000256" key="10">
    <source>
        <dbReference type="PIRSR" id="PIRSR000350-2"/>
    </source>
</evidence>
<evidence type="ECO:0000313" key="17">
    <source>
        <dbReference type="EMBL" id="QNT68601.1"/>
    </source>
</evidence>
<feature type="binding site" evidence="11">
    <location>
        <position position="302"/>
    </location>
    <ligand>
        <name>FAD</name>
        <dbReference type="ChEBI" id="CHEBI:57692"/>
    </ligand>
</feature>
<evidence type="ECO:0000256" key="14">
    <source>
        <dbReference type="RuleBase" id="RU365040"/>
    </source>
</evidence>
<feature type="domain" description="Pyridine nucleotide-disulphide oxidoreductase dimerisation" evidence="15">
    <location>
        <begin position="337"/>
        <end position="444"/>
    </location>
</feature>
<dbReference type="Pfam" id="PF07992">
    <property type="entry name" value="Pyr_redox_2"/>
    <property type="match status" value="1"/>
</dbReference>
<keyword evidence="11" id="KW-0520">NAD</keyword>
<dbReference type="InterPro" id="IPR006324">
    <property type="entry name" value="GSHR"/>
</dbReference>
<dbReference type="NCBIfam" id="TIGR01424">
    <property type="entry name" value="gluta_reduc_2"/>
    <property type="match status" value="1"/>
</dbReference>
<dbReference type="GO" id="GO:0004362">
    <property type="term" value="F:glutathione-disulfide reductase (NADPH) activity"/>
    <property type="evidence" value="ECO:0007669"/>
    <property type="project" value="UniProtKB-EC"/>
</dbReference>
<evidence type="ECO:0000256" key="11">
    <source>
        <dbReference type="PIRSR" id="PIRSR000350-3"/>
    </source>
</evidence>
<accession>A0A7H1MYR5</accession>
<dbReference type="PRINTS" id="PR00368">
    <property type="entry name" value="FADPNR"/>
</dbReference>
<feature type="domain" description="FAD/NAD(P)-binding" evidence="16">
    <location>
        <begin position="7"/>
        <end position="317"/>
    </location>
</feature>
<protein>
    <recommendedName>
        <fullName evidence="14">Glutathione reductase</fullName>
        <shortName evidence="14">GRase</shortName>
        <ecNumber evidence="14">1.8.1.7</ecNumber>
    </recommendedName>
</protein>
<evidence type="ECO:0000256" key="4">
    <source>
        <dbReference type="ARBA" id="ARBA00022827"/>
    </source>
</evidence>
<keyword evidence="5 14" id="KW-0521">NADP</keyword>
<dbReference type="InterPro" id="IPR012999">
    <property type="entry name" value="Pyr_OxRdtase_I_AS"/>
</dbReference>
<dbReference type="InterPro" id="IPR046952">
    <property type="entry name" value="GSHR/TRXR-like"/>
</dbReference>